<dbReference type="Pfam" id="PF07872">
    <property type="entry name" value="DUF1659"/>
    <property type="match status" value="1"/>
</dbReference>
<dbReference type="OrthoDB" id="48766at2"/>
<keyword evidence="3" id="KW-1185">Reference proteome</keyword>
<evidence type="ECO:0000313" key="2">
    <source>
        <dbReference type="EMBL" id="RND01414.1"/>
    </source>
</evidence>
<protein>
    <submittedName>
        <fullName evidence="2">DUF1659 domain-containing protein</fullName>
    </submittedName>
</protein>
<proteinExistence type="predicted"/>
<comment type="caution">
    <text evidence="2">The sequence shown here is derived from an EMBL/GenBank/DDBJ whole genome shotgun (WGS) entry which is preliminary data.</text>
</comment>
<evidence type="ECO:0000313" key="3">
    <source>
        <dbReference type="Proteomes" id="UP000279909"/>
    </source>
</evidence>
<dbReference type="RefSeq" id="WP_122970628.1">
    <property type="nucleotide sequence ID" value="NZ_RHLQ01000002.1"/>
</dbReference>
<gene>
    <name evidence="2" type="ORF">EC501_02045</name>
</gene>
<dbReference type="EMBL" id="RHLQ01000002">
    <property type="protein sequence ID" value="RND01414.1"/>
    <property type="molecule type" value="Genomic_DNA"/>
</dbReference>
<dbReference type="InterPro" id="IPR012454">
    <property type="entry name" value="DUF1659"/>
</dbReference>
<sequence>MAAYNFENATLKLSFETGVDEQGKPIITSKTYRNVRANVEASQIAAVVQVLASLSNYTLQKAQKIETEFVEL</sequence>
<dbReference type="Proteomes" id="UP000279909">
    <property type="component" value="Unassembled WGS sequence"/>
</dbReference>
<feature type="domain" description="DUF1659" evidence="1">
    <location>
        <begin position="4"/>
        <end position="68"/>
    </location>
</feature>
<dbReference type="AlphaFoldDB" id="A0A3M8HHA5"/>
<evidence type="ECO:0000259" key="1">
    <source>
        <dbReference type="Pfam" id="PF07872"/>
    </source>
</evidence>
<name>A0A3M8HHA5_9BACI</name>
<accession>A0A3M8HHA5</accession>
<reference evidence="2 3" key="1">
    <citation type="journal article" date="2014" name="Int. J. Syst. Evol. Microbiol.">
        <title>Lysinibacillus halotolerans sp. nov., isolated from saline-alkaline soil.</title>
        <authorList>
            <person name="Kong D."/>
            <person name="Wang Y."/>
            <person name="Zhao B."/>
            <person name="Li Y."/>
            <person name="Song J."/>
            <person name="Zhai Y."/>
            <person name="Zhang C."/>
            <person name="Wang H."/>
            <person name="Chen X."/>
            <person name="Zhao B."/>
            <person name="Ruan Z."/>
        </authorList>
    </citation>
    <scope>NUCLEOTIDE SEQUENCE [LARGE SCALE GENOMIC DNA]</scope>
    <source>
        <strain evidence="2 3">MCCC 1A12703</strain>
    </source>
</reference>
<organism evidence="2 3">
    <name type="scientific">Lysinibacillus halotolerans</name>
    <dbReference type="NCBI Taxonomy" id="1368476"/>
    <lineage>
        <taxon>Bacteria</taxon>
        <taxon>Bacillati</taxon>
        <taxon>Bacillota</taxon>
        <taxon>Bacilli</taxon>
        <taxon>Bacillales</taxon>
        <taxon>Bacillaceae</taxon>
        <taxon>Lysinibacillus</taxon>
    </lineage>
</organism>